<feature type="region of interest" description="Disordered" evidence="5">
    <location>
        <begin position="922"/>
        <end position="957"/>
    </location>
</feature>
<comment type="subcellular location">
    <subcellularLocation>
        <location evidence="1">Membrane</location>
        <topology evidence="1">Multi-pass membrane protein</topology>
    </subcellularLocation>
</comment>
<feature type="compositionally biased region" description="Polar residues" evidence="5">
    <location>
        <begin position="930"/>
        <end position="950"/>
    </location>
</feature>
<feature type="transmembrane region" description="Helical" evidence="6">
    <location>
        <begin position="138"/>
        <end position="159"/>
    </location>
</feature>
<feature type="region of interest" description="Disordered" evidence="5">
    <location>
        <begin position="1226"/>
        <end position="1248"/>
    </location>
</feature>
<feature type="transmembrane region" description="Helical" evidence="6">
    <location>
        <begin position="220"/>
        <end position="240"/>
    </location>
</feature>
<evidence type="ECO:0000256" key="5">
    <source>
        <dbReference type="SAM" id="MobiDB-lite"/>
    </source>
</evidence>
<evidence type="ECO:0000256" key="3">
    <source>
        <dbReference type="ARBA" id="ARBA00022989"/>
    </source>
</evidence>
<evidence type="ECO:0000256" key="7">
    <source>
        <dbReference type="SAM" id="SignalP"/>
    </source>
</evidence>
<feature type="region of interest" description="Disordered" evidence="5">
    <location>
        <begin position="1129"/>
        <end position="1151"/>
    </location>
</feature>
<feature type="signal peptide" evidence="7">
    <location>
        <begin position="1"/>
        <end position="23"/>
    </location>
</feature>
<keyword evidence="4 6" id="KW-0472">Membrane</keyword>
<evidence type="ECO:0000256" key="2">
    <source>
        <dbReference type="ARBA" id="ARBA00022692"/>
    </source>
</evidence>
<feature type="region of interest" description="Disordered" evidence="5">
    <location>
        <begin position="866"/>
        <end position="905"/>
    </location>
</feature>
<accession>A0AA39ZDR5</accession>
<reference evidence="9" key="1">
    <citation type="submission" date="2023-06" db="EMBL/GenBank/DDBJ databases">
        <title>Genome-scale phylogeny and comparative genomics of the fungal order Sordariales.</title>
        <authorList>
            <consortium name="Lawrence Berkeley National Laboratory"/>
            <person name="Hensen N."/>
            <person name="Bonometti L."/>
            <person name="Westerberg I."/>
            <person name="Brannstrom I.O."/>
            <person name="Guillou S."/>
            <person name="Cros-Aarteil S."/>
            <person name="Calhoun S."/>
            <person name="Haridas S."/>
            <person name="Kuo A."/>
            <person name="Mondo S."/>
            <person name="Pangilinan J."/>
            <person name="Riley R."/>
            <person name="Labutti K."/>
            <person name="Andreopoulos B."/>
            <person name="Lipzen A."/>
            <person name="Chen C."/>
            <person name="Yanf M."/>
            <person name="Daum C."/>
            <person name="Ng V."/>
            <person name="Clum A."/>
            <person name="Steindorff A."/>
            <person name="Ohm R."/>
            <person name="Martin F."/>
            <person name="Silar P."/>
            <person name="Natvig D."/>
            <person name="Lalanne C."/>
            <person name="Gautier V."/>
            <person name="Ament-Velasquez S.L."/>
            <person name="Kruys A."/>
            <person name="Hutchinson M.I."/>
            <person name="Powell A.J."/>
            <person name="Barry K."/>
            <person name="Miller A.N."/>
            <person name="Grigoriev I.V."/>
            <person name="Debuchy R."/>
            <person name="Gladieux P."/>
            <person name="Thoren M.H."/>
            <person name="Johannesson H."/>
        </authorList>
    </citation>
    <scope>NUCLEOTIDE SEQUENCE</scope>
    <source>
        <strain evidence="9">CBS 307.81</strain>
    </source>
</reference>
<feature type="transmembrane region" description="Helical" evidence="6">
    <location>
        <begin position="247"/>
        <end position="266"/>
    </location>
</feature>
<dbReference type="Pfam" id="PF13886">
    <property type="entry name" value="TM7S3_TM198"/>
    <property type="match status" value="1"/>
</dbReference>
<keyword evidence="10" id="KW-1185">Reference proteome</keyword>
<feature type="chain" id="PRO_5041296172" description="TM7S3/TM198-like domain-containing protein" evidence="7">
    <location>
        <begin position="24"/>
        <end position="1262"/>
    </location>
</feature>
<dbReference type="EMBL" id="JAULSY010000053">
    <property type="protein sequence ID" value="KAK0668644.1"/>
    <property type="molecule type" value="Genomic_DNA"/>
</dbReference>
<comment type="caution">
    <text evidence="9">The sequence shown here is derived from an EMBL/GenBank/DDBJ whole genome shotgun (WGS) entry which is preliminary data.</text>
</comment>
<feature type="compositionally biased region" description="Polar residues" evidence="5">
    <location>
        <begin position="35"/>
        <end position="66"/>
    </location>
</feature>
<evidence type="ECO:0000259" key="8">
    <source>
        <dbReference type="Pfam" id="PF13886"/>
    </source>
</evidence>
<feature type="region of interest" description="Disordered" evidence="5">
    <location>
        <begin position="616"/>
        <end position="681"/>
    </location>
</feature>
<feature type="region of interest" description="Disordered" evidence="5">
    <location>
        <begin position="694"/>
        <end position="777"/>
    </location>
</feature>
<feature type="compositionally biased region" description="Basic and acidic residues" evidence="5">
    <location>
        <begin position="457"/>
        <end position="467"/>
    </location>
</feature>
<dbReference type="InterPro" id="IPR025256">
    <property type="entry name" value="TM7S3/TM198-like_dom"/>
</dbReference>
<sequence>MKLERSSGKALLCLGLLVGLTAAGGLEPAKRDEVTPSTTITPSQTLTDAGSETSRSTAPSGSQVIGTLNPSSVLPSPVKSTVDPVSSFNSSALDAPLPDDQLPLHPVITPGWAVSGAIMLITGFVHALVGIKTKWLHTFFSTAFLASLGTTALILYVMVPPVSDAIQGAYVVAAVCTGAILGGLAIIFKELTECLAGLLGGFCLSMWLLTLQPGGLVPSAVGKIVFIASFTFSGFGLYFVPWTQIRAYALIACISFSGATVAVLGIDCFTRAGLREFWAYIWALNDKLFPLGAITYPLTRGIRVELACTILIFLAGIVSQLKLWRLIKDRRSKREEEIAEGERNLRIEEETIGRQVEEMTARERRHWERIYGDDTPTHQASDSALGDMDDEKRIRHSSATLVYSTRTKSPTEADGIVAAEVYVDPLADPTPSEKADVIETVIARDVGDGRRITVRIGEDELRGRQTPEKTSSPIHDSHMRRESYIMLDSRRSSQRNSQRNSLHTTEFPILSLPFQLSNAKSEEDHSSFAATFADEEDREFVPRPQIRNSTAEKLAKRLSSGSAKLLRSLSQRSAHSKRGIIEGVGESAEELAVESVKNRDDLDSLAAVLDDLSSLGEVSATPSPTADVKMELPTIKSEPKPAESNVPEPKKTEAAAAETTKKEERSPSSMEASDMIPEIPTGLSDMDVLAITKSRSVKHSPVPEQEGFVPAEKISVPAPQIETESEAGKKLENNGDGPGMVPVECPKLEEDGAKDGDDAAVRRESMDSVAASLTRGNLPPALSRVALSYRTNEWAKHLSVAEIPDPDELQQEIIAAQDGLDETPAPLDVVDLQQTAETATIPPYAPRSASAMSSYTGQIVSRSSSRTSLSAYPDSNTFGIQPGCSPDLQQGKLKGPYRSSSMTGMMLKGRNSRLLAEPIAEEGDHEPTEHVSTPFPSETSWTMPNANSASPVPHELLSSTSVPNLTRISQQSLYSQPPTLIGMREMLLRNKASGSFYPQTPEPIPYGIPTVPVARPSSEHESLHSHSAANNVPSDRSSPAAGVDLDDLPLSQRRALIRQSSMNMQPQQTLRRQRSGLRSPTPPVTSHPSPRATAESTPFDSHQPLRHSTAPTEAVRQAQLANFRSSVQADLRANAQPKTLSRQRSIGGDSFHQASPLLGGLLLGTTTSMSSLKGAFQTVADRHNGNNTSGSSGTEMQMQRNIDIQRGVMMGQKEAEAARLESTRLEREGRQREFEERMRRDRGMMEAHRDAMRRIQRGVRDV</sequence>
<keyword evidence="7" id="KW-0732">Signal</keyword>
<keyword evidence="2 6" id="KW-0812">Transmembrane</keyword>
<dbReference type="Proteomes" id="UP001174997">
    <property type="component" value="Unassembled WGS sequence"/>
</dbReference>
<evidence type="ECO:0000256" key="4">
    <source>
        <dbReference type="ARBA" id="ARBA00023136"/>
    </source>
</evidence>
<dbReference type="PANTHER" id="PTHR39469:SF1">
    <property type="entry name" value="DUF4203 DOMAIN-CONTAINING PROTEIN"/>
    <property type="match status" value="1"/>
</dbReference>
<dbReference type="PANTHER" id="PTHR39469">
    <property type="entry name" value="CHROMOSOME 1, WHOLE GENOME SHOTGUN SEQUENCE"/>
    <property type="match status" value="1"/>
</dbReference>
<feature type="compositionally biased region" description="Basic and acidic residues" evidence="5">
    <location>
        <begin position="746"/>
        <end position="766"/>
    </location>
</feature>
<name>A0AA39ZDR5_9PEZI</name>
<evidence type="ECO:0000256" key="1">
    <source>
        <dbReference type="ARBA" id="ARBA00004141"/>
    </source>
</evidence>
<feature type="region of interest" description="Disordered" evidence="5">
    <location>
        <begin position="457"/>
        <end position="480"/>
    </location>
</feature>
<protein>
    <recommendedName>
        <fullName evidence="8">TM7S3/TM198-like domain-containing protein</fullName>
    </recommendedName>
</protein>
<feature type="compositionally biased region" description="Basic and acidic residues" evidence="5">
    <location>
        <begin position="648"/>
        <end position="666"/>
    </location>
</feature>
<dbReference type="GO" id="GO:0016020">
    <property type="term" value="C:membrane"/>
    <property type="evidence" value="ECO:0007669"/>
    <property type="project" value="UniProtKB-SubCell"/>
</dbReference>
<evidence type="ECO:0000313" key="10">
    <source>
        <dbReference type="Proteomes" id="UP001174997"/>
    </source>
</evidence>
<keyword evidence="3 6" id="KW-1133">Transmembrane helix</keyword>
<feature type="domain" description="TM7S3/TM198-like" evidence="8">
    <location>
        <begin position="116"/>
        <end position="321"/>
    </location>
</feature>
<organism evidence="9 10">
    <name type="scientific">Cercophora samala</name>
    <dbReference type="NCBI Taxonomy" id="330535"/>
    <lineage>
        <taxon>Eukaryota</taxon>
        <taxon>Fungi</taxon>
        <taxon>Dikarya</taxon>
        <taxon>Ascomycota</taxon>
        <taxon>Pezizomycotina</taxon>
        <taxon>Sordariomycetes</taxon>
        <taxon>Sordariomycetidae</taxon>
        <taxon>Sordariales</taxon>
        <taxon>Lasiosphaeriaceae</taxon>
        <taxon>Cercophora</taxon>
    </lineage>
</organism>
<evidence type="ECO:0000256" key="6">
    <source>
        <dbReference type="SAM" id="Phobius"/>
    </source>
</evidence>
<feature type="transmembrane region" description="Helical" evidence="6">
    <location>
        <begin position="165"/>
        <end position="188"/>
    </location>
</feature>
<feature type="transmembrane region" description="Helical" evidence="6">
    <location>
        <begin position="112"/>
        <end position="131"/>
    </location>
</feature>
<gene>
    <name evidence="9" type="ORF">QBC41DRAFT_225723</name>
</gene>
<feature type="transmembrane region" description="Helical" evidence="6">
    <location>
        <begin position="195"/>
        <end position="214"/>
    </location>
</feature>
<feature type="compositionally biased region" description="Polar residues" evidence="5">
    <location>
        <begin position="1058"/>
        <end position="1070"/>
    </location>
</feature>
<evidence type="ECO:0000313" key="9">
    <source>
        <dbReference type="EMBL" id="KAK0668644.1"/>
    </source>
</evidence>
<feature type="region of interest" description="Disordered" evidence="5">
    <location>
        <begin position="1007"/>
        <end position="1114"/>
    </location>
</feature>
<proteinExistence type="predicted"/>
<dbReference type="AlphaFoldDB" id="A0AA39ZDR5"/>
<feature type="region of interest" description="Disordered" evidence="5">
    <location>
        <begin position="29"/>
        <end position="66"/>
    </location>
</feature>
<feature type="compositionally biased region" description="Polar residues" evidence="5">
    <location>
        <begin position="1028"/>
        <end position="1037"/>
    </location>
</feature>